<dbReference type="InterPro" id="IPR000634">
    <property type="entry name" value="Ser/Thr_deHydtase_PyrdxlP-BS"/>
</dbReference>
<evidence type="ECO:0000313" key="8">
    <source>
        <dbReference type="EMBL" id="GMG86816.1"/>
    </source>
</evidence>
<dbReference type="RefSeq" id="WP_285763407.1">
    <property type="nucleotide sequence ID" value="NZ_BSYJ01000002.1"/>
</dbReference>
<evidence type="ECO:0000259" key="7">
    <source>
        <dbReference type="Pfam" id="PF00291"/>
    </source>
</evidence>
<dbReference type="Proteomes" id="UP001224392">
    <property type="component" value="Unassembled WGS sequence"/>
</dbReference>
<protein>
    <submittedName>
        <fullName evidence="8">Pyridoxal-phosphate dependent enzyme</fullName>
    </submittedName>
</protein>
<evidence type="ECO:0000256" key="5">
    <source>
        <dbReference type="ARBA" id="ARBA00022842"/>
    </source>
</evidence>
<dbReference type="EMBL" id="BSYJ01000002">
    <property type="protein sequence ID" value="GMG86816.1"/>
    <property type="molecule type" value="Genomic_DNA"/>
</dbReference>
<gene>
    <name evidence="8" type="ORF">MNKW57_11370</name>
</gene>
<comment type="cofactor">
    <cofactor evidence="4">
        <name>Mg(2+)</name>
        <dbReference type="ChEBI" id="CHEBI:18420"/>
    </cofactor>
</comment>
<comment type="cofactor">
    <cofactor evidence="1">
        <name>Ca(2+)</name>
        <dbReference type="ChEBI" id="CHEBI:29108"/>
    </cofactor>
</comment>
<keyword evidence="9" id="KW-1185">Reference proteome</keyword>
<dbReference type="CDD" id="cd01562">
    <property type="entry name" value="Thr-dehyd"/>
    <property type="match status" value="1"/>
</dbReference>
<keyword evidence="5" id="KW-0460">Magnesium</keyword>
<comment type="caution">
    <text evidence="8">The sequence shown here is derived from an EMBL/GenBank/DDBJ whole genome shotgun (WGS) entry which is preliminary data.</text>
</comment>
<reference evidence="8 9" key="1">
    <citation type="submission" date="2023-04" db="EMBL/GenBank/DDBJ databases">
        <title>Marinobulbifer ophiurae gen. nov., sp. Nov., isolate from tissue of brittle star Ophioplocus japonicus.</title>
        <authorList>
            <person name="Kawano K."/>
            <person name="Sawayama S."/>
            <person name="Nakagawa S."/>
        </authorList>
    </citation>
    <scope>NUCLEOTIDE SEQUENCE [LARGE SCALE GENOMIC DNA]</scope>
    <source>
        <strain evidence="8 9">NKW57</strain>
    </source>
</reference>
<evidence type="ECO:0000256" key="2">
    <source>
        <dbReference type="ARBA" id="ARBA00001933"/>
    </source>
</evidence>
<comment type="cofactor">
    <cofactor evidence="3">
        <name>Mn(2+)</name>
        <dbReference type="ChEBI" id="CHEBI:29035"/>
    </cofactor>
</comment>
<accession>A0ABQ6LXH7</accession>
<name>A0ABQ6LXH7_9GAMM</name>
<dbReference type="PANTHER" id="PTHR43050:SF1">
    <property type="entry name" value="SERINE RACEMASE"/>
    <property type="match status" value="1"/>
</dbReference>
<dbReference type="Gene3D" id="3.40.50.1100">
    <property type="match status" value="2"/>
</dbReference>
<evidence type="ECO:0000256" key="6">
    <source>
        <dbReference type="ARBA" id="ARBA00022898"/>
    </source>
</evidence>
<comment type="cofactor">
    <cofactor evidence="2">
        <name>pyridoxal 5'-phosphate</name>
        <dbReference type="ChEBI" id="CHEBI:597326"/>
    </cofactor>
</comment>
<sequence>MSLNLPATEDVFSAAQRIAPFVHETPLMTSERLSDLAGAELYFKCEHLQKVGAFKARGAVNAVLQLPPEQKLVATHSSGNHGAALAWAAAASGRESIVVMPENAPAVKKAAVAGYGAKVVECGPTLANREAALADVVSETGAHVVPPYDDPRIIAGQGTVGVELVRQCRERGFVPDLVVAPIGGGGLLAGTGLALRGLLPECKLIGAEPAGAADAHLSLRSGVRRTDVVSNTIADGLRTTIGERNFAVVRDTVQDIVTVSEDGIRDAMHLIWSRMKQLVEPSAAVSLAGVFEHASRFRGKKVVLVLSGGNVDMPAPA</sequence>
<organism evidence="8 9">
    <name type="scientific">Biformimicrobium ophioploci</name>
    <dbReference type="NCBI Taxonomy" id="3036711"/>
    <lineage>
        <taxon>Bacteria</taxon>
        <taxon>Pseudomonadati</taxon>
        <taxon>Pseudomonadota</taxon>
        <taxon>Gammaproteobacteria</taxon>
        <taxon>Cellvibrionales</taxon>
        <taxon>Microbulbiferaceae</taxon>
        <taxon>Biformimicrobium</taxon>
    </lineage>
</organism>
<evidence type="ECO:0000256" key="3">
    <source>
        <dbReference type="ARBA" id="ARBA00001936"/>
    </source>
</evidence>
<dbReference type="Pfam" id="PF00291">
    <property type="entry name" value="PALP"/>
    <property type="match status" value="1"/>
</dbReference>
<dbReference type="InterPro" id="IPR036052">
    <property type="entry name" value="TrpB-like_PALP_sf"/>
</dbReference>
<dbReference type="PROSITE" id="PS00165">
    <property type="entry name" value="DEHYDRATASE_SER_THR"/>
    <property type="match status" value="1"/>
</dbReference>
<proteinExistence type="predicted"/>
<dbReference type="PANTHER" id="PTHR43050">
    <property type="entry name" value="SERINE / THREONINE RACEMASE FAMILY MEMBER"/>
    <property type="match status" value="1"/>
</dbReference>
<evidence type="ECO:0000256" key="1">
    <source>
        <dbReference type="ARBA" id="ARBA00001913"/>
    </source>
</evidence>
<feature type="domain" description="Tryptophan synthase beta chain-like PALP" evidence="7">
    <location>
        <begin position="19"/>
        <end position="308"/>
    </location>
</feature>
<evidence type="ECO:0000256" key="4">
    <source>
        <dbReference type="ARBA" id="ARBA00001946"/>
    </source>
</evidence>
<keyword evidence="6" id="KW-0663">Pyridoxal phosphate</keyword>
<dbReference type="SUPFAM" id="SSF53686">
    <property type="entry name" value="Tryptophan synthase beta subunit-like PLP-dependent enzymes"/>
    <property type="match status" value="1"/>
</dbReference>
<dbReference type="InterPro" id="IPR001926">
    <property type="entry name" value="TrpB-like_PALP"/>
</dbReference>
<evidence type="ECO:0000313" key="9">
    <source>
        <dbReference type="Proteomes" id="UP001224392"/>
    </source>
</evidence>